<dbReference type="GO" id="GO:0006261">
    <property type="term" value="P:DNA-templated DNA replication"/>
    <property type="evidence" value="ECO:0007669"/>
    <property type="project" value="TreeGrafter"/>
</dbReference>
<dbReference type="Gene3D" id="3.30.300.150">
    <property type="entry name" value="DNA polymerase III, tau subunit, domain V"/>
    <property type="match status" value="1"/>
</dbReference>
<dbReference type="Pfam" id="PF12169">
    <property type="entry name" value="DNA_pol3_gamma3"/>
    <property type="match status" value="1"/>
</dbReference>
<dbReference type="SUPFAM" id="SSF48019">
    <property type="entry name" value="post-AAA+ oligomerization domain-like"/>
    <property type="match status" value="1"/>
</dbReference>
<dbReference type="EC" id="2.7.7.7" evidence="11"/>
<dbReference type="SUPFAM" id="SSF52540">
    <property type="entry name" value="P-loop containing nucleoside triphosphate hydrolases"/>
    <property type="match status" value="1"/>
</dbReference>
<evidence type="ECO:0000256" key="7">
    <source>
        <dbReference type="ARBA" id="ARBA00022833"/>
    </source>
</evidence>
<dbReference type="InterPro" id="IPR021029">
    <property type="entry name" value="DNA_pol_III_tau_dom-5"/>
</dbReference>
<dbReference type="Gene3D" id="1.20.272.10">
    <property type="match status" value="1"/>
</dbReference>
<dbReference type="InterPro" id="IPR038249">
    <property type="entry name" value="PolIII_tau_V_sf"/>
</dbReference>
<protein>
    <recommendedName>
        <fullName evidence="11">DNA polymerase III subunit gamma/tau</fullName>
        <ecNumber evidence="11">2.7.7.7</ecNumber>
    </recommendedName>
</protein>
<dbReference type="InterPro" id="IPR012763">
    <property type="entry name" value="DNA_pol_III_sug/sutau_N"/>
</dbReference>
<keyword evidence="6 11" id="KW-0547">Nucleotide-binding</keyword>
<dbReference type="InterPro" id="IPR027417">
    <property type="entry name" value="P-loop_NTPase"/>
</dbReference>
<dbReference type="GO" id="GO:0009360">
    <property type="term" value="C:DNA polymerase III complex"/>
    <property type="evidence" value="ECO:0007669"/>
    <property type="project" value="InterPro"/>
</dbReference>
<dbReference type="GO" id="GO:0003677">
    <property type="term" value="F:DNA binding"/>
    <property type="evidence" value="ECO:0007669"/>
    <property type="project" value="InterPro"/>
</dbReference>
<comment type="catalytic activity">
    <reaction evidence="10 11">
        <text>DNA(n) + a 2'-deoxyribonucleoside 5'-triphosphate = DNA(n+1) + diphosphate</text>
        <dbReference type="Rhea" id="RHEA:22508"/>
        <dbReference type="Rhea" id="RHEA-COMP:17339"/>
        <dbReference type="Rhea" id="RHEA-COMP:17340"/>
        <dbReference type="ChEBI" id="CHEBI:33019"/>
        <dbReference type="ChEBI" id="CHEBI:61560"/>
        <dbReference type="ChEBI" id="CHEBI:173112"/>
        <dbReference type="EC" id="2.7.7.7"/>
    </reaction>
</comment>
<evidence type="ECO:0000256" key="12">
    <source>
        <dbReference type="SAM" id="MobiDB-lite"/>
    </source>
</evidence>
<dbReference type="InterPro" id="IPR003593">
    <property type="entry name" value="AAA+_ATPase"/>
</dbReference>
<keyword evidence="3 11" id="KW-0548">Nucleotidyltransferase</keyword>
<name>A0A520N384_9GAMM</name>
<dbReference type="EMBL" id="SHBJ01000023">
    <property type="protein sequence ID" value="RZO27940.1"/>
    <property type="molecule type" value="Genomic_DNA"/>
</dbReference>
<gene>
    <name evidence="11 14" type="primary">dnaX</name>
    <name evidence="14" type="ORF">EVA97_03460</name>
</gene>
<keyword evidence="2 11" id="KW-0808">Transferase</keyword>
<evidence type="ECO:0000256" key="5">
    <source>
        <dbReference type="ARBA" id="ARBA00022723"/>
    </source>
</evidence>
<keyword evidence="8 11" id="KW-0067">ATP-binding</keyword>
<dbReference type="Proteomes" id="UP000315283">
    <property type="component" value="Unassembled WGS sequence"/>
</dbReference>
<evidence type="ECO:0000256" key="9">
    <source>
        <dbReference type="ARBA" id="ARBA00022932"/>
    </source>
</evidence>
<evidence type="ECO:0000256" key="11">
    <source>
        <dbReference type="RuleBase" id="RU364063"/>
    </source>
</evidence>
<dbReference type="GO" id="GO:0046872">
    <property type="term" value="F:metal ion binding"/>
    <property type="evidence" value="ECO:0007669"/>
    <property type="project" value="UniProtKB-KW"/>
</dbReference>
<dbReference type="PANTHER" id="PTHR11669:SF0">
    <property type="entry name" value="PROTEIN STICHEL-LIKE 2"/>
    <property type="match status" value="1"/>
</dbReference>
<organism evidence="14 15">
    <name type="scientific">SAR86 cluster bacterium</name>
    <dbReference type="NCBI Taxonomy" id="2030880"/>
    <lineage>
        <taxon>Bacteria</taxon>
        <taxon>Pseudomonadati</taxon>
        <taxon>Pseudomonadota</taxon>
        <taxon>Gammaproteobacteria</taxon>
        <taxon>SAR86 cluster</taxon>
    </lineage>
</organism>
<dbReference type="CDD" id="cd00009">
    <property type="entry name" value="AAA"/>
    <property type="match status" value="1"/>
</dbReference>
<keyword evidence="5" id="KW-0479">Metal-binding</keyword>
<dbReference type="InterPro" id="IPR022754">
    <property type="entry name" value="DNA_pol_III_gamma-3"/>
</dbReference>
<comment type="similarity">
    <text evidence="1 11">Belongs to the DnaX/STICHEL family.</text>
</comment>
<comment type="caution">
    <text evidence="14">The sequence shown here is derived from an EMBL/GenBank/DDBJ whole genome shotgun (WGS) entry which is preliminary data.</text>
</comment>
<dbReference type="InterPro" id="IPR008921">
    <property type="entry name" value="DNA_pol3_clamp-load_cplx_C"/>
</dbReference>
<dbReference type="FunFam" id="3.40.50.300:FF:000014">
    <property type="entry name" value="DNA polymerase III subunit gamma/tau"/>
    <property type="match status" value="1"/>
</dbReference>
<dbReference type="CDD" id="cd18137">
    <property type="entry name" value="HLD_clamp_pol_III_gamma_tau"/>
    <property type="match status" value="1"/>
</dbReference>
<dbReference type="Gene3D" id="1.10.8.60">
    <property type="match status" value="1"/>
</dbReference>
<keyword evidence="4 11" id="KW-0235">DNA replication</keyword>
<accession>A0A520N384</accession>
<dbReference type="Pfam" id="PF12170">
    <property type="entry name" value="DNA_pol3_tau_5"/>
    <property type="match status" value="1"/>
</dbReference>
<evidence type="ECO:0000313" key="15">
    <source>
        <dbReference type="Proteomes" id="UP000315283"/>
    </source>
</evidence>
<reference evidence="14 15" key="1">
    <citation type="submission" date="2019-02" db="EMBL/GenBank/DDBJ databases">
        <title>Prokaryotic population dynamics and viral predation in marine succession experiment using metagenomics: the confinement effect.</title>
        <authorList>
            <person name="Haro-Moreno J.M."/>
            <person name="Rodriguez-Valera F."/>
            <person name="Lopez-Perez M."/>
        </authorList>
    </citation>
    <scope>NUCLEOTIDE SEQUENCE [LARGE SCALE GENOMIC DNA]</scope>
    <source>
        <strain evidence="14">MED-G164</strain>
    </source>
</reference>
<comment type="subunit">
    <text evidence="11">DNA polymerase III contains a core (composed of alpha, epsilon and theta chains) that associates with a tau subunit. This core dimerizes to form the POLIII' complex. PolIII' associates with the gamma complex (composed of gamma, delta, delta', psi and chi chains) and with the beta chain to form the complete DNA polymerase III complex.</text>
</comment>
<dbReference type="PANTHER" id="PTHR11669">
    <property type="entry name" value="REPLICATION FACTOR C / DNA POLYMERASE III GAMMA-TAU SUBUNIT"/>
    <property type="match status" value="1"/>
</dbReference>
<dbReference type="SMART" id="SM00382">
    <property type="entry name" value="AAA"/>
    <property type="match status" value="1"/>
</dbReference>
<keyword evidence="9 11" id="KW-0239">DNA-directed DNA polymerase</keyword>
<evidence type="ECO:0000313" key="14">
    <source>
        <dbReference type="EMBL" id="RZO27940.1"/>
    </source>
</evidence>
<feature type="domain" description="AAA+ ATPase" evidence="13">
    <location>
        <begin position="37"/>
        <end position="181"/>
    </location>
</feature>
<dbReference type="NCBIfam" id="TIGR02397">
    <property type="entry name" value="dnaX_nterm"/>
    <property type="match status" value="1"/>
</dbReference>
<dbReference type="Pfam" id="PF13177">
    <property type="entry name" value="DNA_pol3_delta2"/>
    <property type="match status" value="1"/>
</dbReference>
<evidence type="ECO:0000256" key="4">
    <source>
        <dbReference type="ARBA" id="ARBA00022705"/>
    </source>
</evidence>
<dbReference type="AlphaFoldDB" id="A0A520N384"/>
<evidence type="ECO:0000256" key="1">
    <source>
        <dbReference type="ARBA" id="ARBA00006360"/>
    </source>
</evidence>
<dbReference type="GO" id="GO:0005524">
    <property type="term" value="F:ATP binding"/>
    <property type="evidence" value="ECO:0007669"/>
    <property type="project" value="UniProtKB-KW"/>
</dbReference>
<dbReference type="FunFam" id="1.10.8.60:FF:000013">
    <property type="entry name" value="DNA polymerase III subunit gamma/tau"/>
    <property type="match status" value="1"/>
</dbReference>
<proteinExistence type="inferred from homology"/>
<evidence type="ECO:0000259" key="13">
    <source>
        <dbReference type="SMART" id="SM00382"/>
    </source>
</evidence>
<keyword evidence="7" id="KW-0862">Zinc</keyword>
<evidence type="ECO:0000256" key="8">
    <source>
        <dbReference type="ARBA" id="ARBA00022840"/>
    </source>
</evidence>
<dbReference type="Gene3D" id="3.40.50.300">
    <property type="entry name" value="P-loop containing nucleotide triphosphate hydrolases"/>
    <property type="match status" value="1"/>
</dbReference>
<feature type="region of interest" description="Disordered" evidence="12">
    <location>
        <begin position="362"/>
        <end position="400"/>
    </location>
</feature>
<sequence>MSYEVLARKYRPINFQEVVGQDHIIRALTNSIDQEKIHQAYIFAGTRGVGKTTIARILAKCLNCESDSKPISIPCNKCSNTIEIREGRSVDFLEIDAASNTQVEKIRDLIETVEYKPAKARFKVYLIDEVHMLSTASFNALLKTLEEPPAHVIFIFATTNPEKIPKTVQSRCLQLNLKTVDEELLTKHFTEILKKEKINFDDESLMLIANSANGSVRDGLTLLDQAIAHGNGKLSQQDVKALLGTIDNSLLIELIESVIDGDGKNVFDLLAKIEELSPEYDAILKDIISILHQISLHQFIKNSKSESIENLSTKVDKEFCQLLYEIAMNAYSKFPVHPSPKEALEICLLRMLTFNPLQKLSNKDEAKKEGTSEKKNSIKHRLEPSKDNGKSKKSITDKSNDGIIENDNDWVTFFNNSEMSPFARNYFGNMAFESYKDNKLTLIKSSEVETVPDNIMSEFKLILKKSLKKDIEVSFNDGKVSNTPMSINDLSKKKDQDMAYKSLYEDKDIKDFLKKFSGKIKEESIKPIK</sequence>
<dbReference type="InterPro" id="IPR050238">
    <property type="entry name" value="DNA_Rep/Repair_Clamp_Loader"/>
</dbReference>
<evidence type="ECO:0000256" key="6">
    <source>
        <dbReference type="ARBA" id="ARBA00022741"/>
    </source>
</evidence>
<comment type="function">
    <text evidence="11">DNA polymerase III is a complex, multichain enzyme responsible for most of the replicative synthesis in bacteria. This DNA polymerase also exhibits 3' to 5' exonuclease activity.</text>
</comment>
<evidence type="ECO:0000256" key="2">
    <source>
        <dbReference type="ARBA" id="ARBA00022679"/>
    </source>
</evidence>
<dbReference type="Pfam" id="PF22608">
    <property type="entry name" value="DNAX_ATPase_lid"/>
    <property type="match status" value="1"/>
</dbReference>
<evidence type="ECO:0000256" key="3">
    <source>
        <dbReference type="ARBA" id="ARBA00022695"/>
    </source>
</evidence>
<evidence type="ECO:0000256" key="10">
    <source>
        <dbReference type="ARBA" id="ARBA00049244"/>
    </source>
</evidence>
<dbReference type="InterPro" id="IPR045085">
    <property type="entry name" value="HLD_clamp_pol_III_gamma_tau"/>
</dbReference>
<dbReference type="GO" id="GO:0003887">
    <property type="term" value="F:DNA-directed DNA polymerase activity"/>
    <property type="evidence" value="ECO:0007669"/>
    <property type="project" value="UniProtKB-KW"/>
</dbReference>